<proteinExistence type="predicted"/>
<dbReference type="Proteomes" id="UP000188354">
    <property type="component" value="Chromosome LG07"/>
</dbReference>
<keyword evidence="1" id="KW-0378">Hydrolase</keyword>
<evidence type="ECO:0000313" key="6">
    <source>
        <dbReference type="Proteomes" id="UP000188354"/>
    </source>
</evidence>
<organism evidence="5 6">
    <name type="scientific">Lupinus angustifolius</name>
    <name type="common">Narrow-leaved blue lupine</name>
    <dbReference type="NCBI Taxonomy" id="3871"/>
    <lineage>
        <taxon>Eukaryota</taxon>
        <taxon>Viridiplantae</taxon>
        <taxon>Streptophyta</taxon>
        <taxon>Embryophyta</taxon>
        <taxon>Tracheophyta</taxon>
        <taxon>Spermatophyta</taxon>
        <taxon>Magnoliopsida</taxon>
        <taxon>eudicotyledons</taxon>
        <taxon>Gunneridae</taxon>
        <taxon>Pentapetalae</taxon>
        <taxon>rosids</taxon>
        <taxon>fabids</taxon>
        <taxon>Fabales</taxon>
        <taxon>Fabaceae</taxon>
        <taxon>Papilionoideae</taxon>
        <taxon>50 kb inversion clade</taxon>
        <taxon>genistoids sensu lato</taxon>
        <taxon>core genistoids</taxon>
        <taxon>Genisteae</taxon>
        <taxon>Lupinus</taxon>
    </lineage>
</organism>
<feature type="domain" description="Mono-/di-acylglycerol lipase N-terminal" evidence="4">
    <location>
        <begin position="9"/>
        <end position="75"/>
    </location>
</feature>
<dbReference type="Gene3D" id="3.40.50.1820">
    <property type="entry name" value="alpha/beta hydrolase"/>
    <property type="match status" value="1"/>
</dbReference>
<gene>
    <name evidence="5" type="ORF">TanjilG_20137</name>
</gene>
<dbReference type="GO" id="GO:0016042">
    <property type="term" value="P:lipid catabolic process"/>
    <property type="evidence" value="ECO:0007669"/>
    <property type="project" value="InterPro"/>
</dbReference>
<feature type="region of interest" description="Disordered" evidence="2">
    <location>
        <begin position="425"/>
        <end position="460"/>
    </location>
</feature>
<reference evidence="5 6" key="1">
    <citation type="journal article" date="2017" name="Plant Biotechnol. J.">
        <title>A comprehensive draft genome sequence for lupin (Lupinus angustifolius), an emerging health food: insights into plant-microbe interactions and legume evolution.</title>
        <authorList>
            <person name="Hane J.K."/>
            <person name="Ming Y."/>
            <person name="Kamphuis L.G."/>
            <person name="Nelson M.N."/>
            <person name="Garg G."/>
            <person name="Atkins C.A."/>
            <person name="Bayer P.E."/>
            <person name="Bravo A."/>
            <person name="Bringans S."/>
            <person name="Cannon S."/>
            <person name="Edwards D."/>
            <person name="Foley R."/>
            <person name="Gao L.L."/>
            <person name="Harrison M.J."/>
            <person name="Huang W."/>
            <person name="Hurgobin B."/>
            <person name="Li S."/>
            <person name="Liu C.W."/>
            <person name="McGrath A."/>
            <person name="Morahan G."/>
            <person name="Murray J."/>
            <person name="Weller J."/>
            <person name="Jian J."/>
            <person name="Singh K.B."/>
        </authorList>
    </citation>
    <scope>NUCLEOTIDE SEQUENCE [LARGE SCALE GENOMIC DNA]</scope>
    <source>
        <strain evidence="6">cv. Tanjil</strain>
        <tissue evidence="5">Whole plant</tissue>
    </source>
</reference>
<dbReference type="STRING" id="3871.A0A4P1RCQ2"/>
<evidence type="ECO:0000313" key="5">
    <source>
        <dbReference type="EMBL" id="OIW08036.1"/>
    </source>
</evidence>
<dbReference type="InterPro" id="IPR002921">
    <property type="entry name" value="Fungal_lipase-type"/>
</dbReference>
<evidence type="ECO:0000256" key="2">
    <source>
        <dbReference type="SAM" id="MobiDB-lite"/>
    </source>
</evidence>
<protein>
    <recommendedName>
        <fullName evidence="7">Fungal lipase-like domain-containing protein</fullName>
    </recommendedName>
</protein>
<evidence type="ECO:0008006" key="7">
    <source>
        <dbReference type="Google" id="ProtNLM"/>
    </source>
</evidence>
<dbReference type="Pfam" id="PF01764">
    <property type="entry name" value="Lipase_3"/>
    <property type="match status" value="1"/>
</dbReference>
<dbReference type="PANTHER" id="PTHR46398">
    <property type="entry name" value="ALPHA/BETA-HYDROLASES SUPERFAMILY PROTEIN"/>
    <property type="match status" value="1"/>
</dbReference>
<feature type="domain" description="Fungal lipase-type" evidence="3">
    <location>
        <begin position="109"/>
        <end position="216"/>
    </location>
</feature>
<dbReference type="InterPro" id="IPR005592">
    <property type="entry name" value="Mono/diacylglycerol_lipase_N"/>
</dbReference>
<keyword evidence="6" id="KW-1185">Reference proteome</keyword>
<dbReference type="CDD" id="cd00519">
    <property type="entry name" value="Lipase_3"/>
    <property type="match status" value="1"/>
</dbReference>
<dbReference type="EMBL" id="CM007367">
    <property type="protein sequence ID" value="OIW08036.1"/>
    <property type="molecule type" value="Genomic_DNA"/>
</dbReference>
<dbReference type="Gramene" id="OIW08036">
    <property type="protein sequence ID" value="OIW08036"/>
    <property type="gene ID" value="TanjilG_20137"/>
</dbReference>
<dbReference type="SUPFAM" id="SSF53474">
    <property type="entry name" value="alpha/beta-Hydrolases"/>
    <property type="match status" value="1"/>
</dbReference>
<accession>A0A4P1RCQ2</accession>
<name>A0A4P1RCQ2_LUPAN</name>
<evidence type="ECO:0000259" key="4">
    <source>
        <dbReference type="Pfam" id="PF03893"/>
    </source>
</evidence>
<dbReference type="InterPro" id="IPR029058">
    <property type="entry name" value="AB_hydrolase_fold"/>
</dbReference>
<dbReference type="GO" id="GO:0016787">
    <property type="term" value="F:hydrolase activity"/>
    <property type="evidence" value="ECO:0007669"/>
    <property type="project" value="UniProtKB-KW"/>
</dbReference>
<sequence>MSILCGIPLVECVYCLACARWAWKRCLHTAGHDSETWGIATAEEFEPVPRLCRYILAVYEDDLQNPLWAPLDGYGINPDWLIHKKTYKDTRGRAPPYVLYLDHDHADIVLAFRGLNMAKESDYAVLLDNRLGKKKFDGGYVHNGLLKAAAWVLNAECEVLTELVEKHPNYTLTFAGHSLGSGVAAMLSMVVVQNRDRLGNIERKRVRCYAIAPARLECNTADILSIKAFVDHRSLVAVVHKLVRSCFFPLASLYLMRTGSGTSKLTVLFLDQDDFLPRTATPLEDIFKSLFCLPCLLCLRCMRDTCIPEEKMLKDPRRLYAPGRLYHIVERKPFRMGRFPPVVRTAVPVDGRFEHIVLSCNATSDHAIIWIEKEAQRALDLILEKDHSMEVPAKQKMMRQETLTRHSEEHKAALQRARTLDIPHAYVPPSEYGTFDEEGKESSRNPQGESSLDSTNKSKAAESWDDIIELRFDKDEHGHMARKK</sequence>
<dbReference type="PANTHER" id="PTHR46398:SF4">
    <property type="entry name" value="ALPHA_BETA-HYDROLASES SUPERFAMILY PROTEIN"/>
    <property type="match status" value="1"/>
</dbReference>
<dbReference type="AlphaFoldDB" id="A0A4P1RCQ2"/>
<evidence type="ECO:0000256" key="1">
    <source>
        <dbReference type="ARBA" id="ARBA00022801"/>
    </source>
</evidence>
<feature type="compositionally biased region" description="Polar residues" evidence="2">
    <location>
        <begin position="444"/>
        <end position="458"/>
    </location>
</feature>
<evidence type="ECO:0000259" key="3">
    <source>
        <dbReference type="Pfam" id="PF01764"/>
    </source>
</evidence>
<dbReference type="Pfam" id="PF03893">
    <property type="entry name" value="Lipase3_N"/>
    <property type="match status" value="1"/>
</dbReference>